<dbReference type="InterPro" id="IPR024079">
    <property type="entry name" value="MetalloPept_cat_dom_sf"/>
</dbReference>
<dbReference type="PhylomeDB" id="E9GQ68"/>
<keyword evidence="7" id="KW-0732">Signal</keyword>
<gene>
    <name evidence="9" type="ORF">DAPPUDRAFT_225443</name>
</gene>
<evidence type="ECO:0000256" key="7">
    <source>
        <dbReference type="RuleBase" id="RU361183"/>
    </source>
</evidence>
<dbReference type="GO" id="GO:0008270">
    <property type="term" value="F:zinc ion binding"/>
    <property type="evidence" value="ECO:0007669"/>
    <property type="project" value="UniProtKB-UniRule"/>
</dbReference>
<dbReference type="HOGENOM" id="CLU_017286_2_1_1"/>
<evidence type="ECO:0000256" key="6">
    <source>
        <dbReference type="PROSITE-ProRule" id="PRU01211"/>
    </source>
</evidence>
<keyword evidence="2 6" id="KW-0479">Metal-binding</keyword>
<evidence type="ECO:0000256" key="1">
    <source>
        <dbReference type="ARBA" id="ARBA00022670"/>
    </source>
</evidence>
<keyword evidence="4 6" id="KW-0862">Zinc</keyword>
<dbReference type="SUPFAM" id="SSF55486">
    <property type="entry name" value="Metalloproteases ('zincins'), catalytic domain"/>
    <property type="match status" value="1"/>
</dbReference>
<organism evidence="9 10">
    <name type="scientific">Daphnia pulex</name>
    <name type="common">Water flea</name>
    <dbReference type="NCBI Taxonomy" id="6669"/>
    <lineage>
        <taxon>Eukaryota</taxon>
        <taxon>Metazoa</taxon>
        <taxon>Ecdysozoa</taxon>
        <taxon>Arthropoda</taxon>
        <taxon>Crustacea</taxon>
        <taxon>Branchiopoda</taxon>
        <taxon>Diplostraca</taxon>
        <taxon>Cladocera</taxon>
        <taxon>Anomopoda</taxon>
        <taxon>Daphniidae</taxon>
        <taxon>Daphnia</taxon>
    </lineage>
</organism>
<dbReference type="GO" id="GO:0004222">
    <property type="term" value="F:metalloendopeptidase activity"/>
    <property type="evidence" value="ECO:0000318"/>
    <property type="project" value="GO_Central"/>
</dbReference>
<dbReference type="Gene3D" id="3.40.390.10">
    <property type="entry name" value="Collagenase (Catalytic Domain)"/>
    <property type="match status" value="1"/>
</dbReference>
<dbReference type="GO" id="GO:0006508">
    <property type="term" value="P:proteolysis"/>
    <property type="evidence" value="ECO:0007669"/>
    <property type="project" value="UniProtKB-KW"/>
</dbReference>
<dbReference type="SMART" id="SM00235">
    <property type="entry name" value="ZnMc"/>
    <property type="match status" value="1"/>
</dbReference>
<accession>E9GQ68</accession>
<dbReference type="EMBL" id="GL732558">
    <property type="protein sequence ID" value="EFX78402.1"/>
    <property type="molecule type" value="Genomic_DNA"/>
</dbReference>
<feature type="binding site" evidence="6">
    <location>
        <position position="184"/>
    </location>
    <ligand>
        <name>Zn(2+)</name>
        <dbReference type="ChEBI" id="CHEBI:29105"/>
        <note>catalytic</note>
    </ligand>
</feature>
<feature type="binding site" evidence="6">
    <location>
        <position position="174"/>
    </location>
    <ligand>
        <name>Zn(2+)</name>
        <dbReference type="ChEBI" id="CHEBI:29105"/>
        <note>catalytic</note>
    </ligand>
</feature>
<dbReference type="EC" id="3.4.24.-" evidence="7"/>
<proteinExistence type="predicted"/>
<keyword evidence="3 6" id="KW-0378">Hydrolase</keyword>
<comment type="cofactor">
    <cofactor evidence="6 7">
        <name>Zn(2+)</name>
        <dbReference type="ChEBI" id="CHEBI:29105"/>
    </cofactor>
    <text evidence="6 7">Binds 1 zinc ion per subunit.</text>
</comment>
<dbReference type="PROSITE" id="PS51864">
    <property type="entry name" value="ASTACIN"/>
    <property type="match status" value="1"/>
</dbReference>
<evidence type="ECO:0000256" key="4">
    <source>
        <dbReference type="ARBA" id="ARBA00022833"/>
    </source>
</evidence>
<keyword evidence="6" id="KW-1015">Disulfide bond</keyword>
<name>E9GQ68_DAPPU</name>
<keyword evidence="1 6" id="KW-0645">Protease</keyword>
<dbReference type="InterPro" id="IPR001506">
    <property type="entry name" value="Peptidase_M12A"/>
</dbReference>
<dbReference type="InterPro" id="IPR034035">
    <property type="entry name" value="Astacin-like_dom"/>
</dbReference>
<feature type="active site" evidence="6">
    <location>
        <position position="175"/>
    </location>
</feature>
<dbReference type="FunFam" id="3.40.390.10:FF:000075">
    <property type="entry name" value="Metalloendopeptidase"/>
    <property type="match status" value="1"/>
</dbReference>
<evidence type="ECO:0000313" key="9">
    <source>
        <dbReference type="EMBL" id="EFX78402.1"/>
    </source>
</evidence>
<keyword evidence="10" id="KW-1185">Reference proteome</keyword>
<comment type="caution">
    <text evidence="6">Lacks conserved residue(s) required for the propagation of feature annotation.</text>
</comment>
<reference evidence="9 10" key="1">
    <citation type="journal article" date="2011" name="Science">
        <title>The ecoresponsive genome of Daphnia pulex.</title>
        <authorList>
            <person name="Colbourne J.K."/>
            <person name="Pfrender M.E."/>
            <person name="Gilbert D."/>
            <person name="Thomas W.K."/>
            <person name="Tucker A."/>
            <person name="Oakley T.H."/>
            <person name="Tokishita S."/>
            <person name="Aerts A."/>
            <person name="Arnold G.J."/>
            <person name="Basu M.K."/>
            <person name="Bauer D.J."/>
            <person name="Caceres C.E."/>
            <person name="Carmel L."/>
            <person name="Casola C."/>
            <person name="Choi J.H."/>
            <person name="Detter J.C."/>
            <person name="Dong Q."/>
            <person name="Dusheyko S."/>
            <person name="Eads B.D."/>
            <person name="Frohlich T."/>
            <person name="Geiler-Samerotte K.A."/>
            <person name="Gerlach D."/>
            <person name="Hatcher P."/>
            <person name="Jogdeo S."/>
            <person name="Krijgsveld J."/>
            <person name="Kriventseva E.V."/>
            <person name="Kultz D."/>
            <person name="Laforsch C."/>
            <person name="Lindquist E."/>
            <person name="Lopez J."/>
            <person name="Manak J.R."/>
            <person name="Muller J."/>
            <person name="Pangilinan J."/>
            <person name="Patwardhan R.P."/>
            <person name="Pitluck S."/>
            <person name="Pritham E.J."/>
            <person name="Rechtsteiner A."/>
            <person name="Rho M."/>
            <person name="Rogozin I.B."/>
            <person name="Sakarya O."/>
            <person name="Salamov A."/>
            <person name="Schaack S."/>
            <person name="Shapiro H."/>
            <person name="Shiga Y."/>
            <person name="Skalitzky C."/>
            <person name="Smith Z."/>
            <person name="Souvorov A."/>
            <person name="Sung W."/>
            <person name="Tang Z."/>
            <person name="Tsuchiya D."/>
            <person name="Tu H."/>
            <person name="Vos H."/>
            <person name="Wang M."/>
            <person name="Wolf Y.I."/>
            <person name="Yamagata H."/>
            <person name="Yamada T."/>
            <person name="Ye Y."/>
            <person name="Shaw J.R."/>
            <person name="Andrews J."/>
            <person name="Crease T.J."/>
            <person name="Tang H."/>
            <person name="Lucas S.M."/>
            <person name="Robertson H.M."/>
            <person name="Bork P."/>
            <person name="Koonin E.V."/>
            <person name="Zdobnov E.M."/>
            <person name="Grigoriev I.V."/>
            <person name="Lynch M."/>
            <person name="Boore J.L."/>
        </authorList>
    </citation>
    <scope>NUCLEOTIDE SEQUENCE [LARGE SCALE GENOMIC DNA]</scope>
</reference>
<feature type="disulfide bond" evidence="6">
    <location>
        <begin position="142"/>
        <end position="164"/>
    </location>
</feature>
<dbReference type="InParanoid" id="E9GQ68"/>
<dbReference type="KEGG" id="dpx:DAPPUDRAFT_225443"/>
<evidence type="ECO:0000259" key="8">
    <source>
        <dbReference type="PROSITE" id="PS51864"/>
    </source>
</evidence>
<dbReference type="OMA" id="VIWANIA"/>
<dbReference type="Pfam" id="PF01400">
    <property type="entry name" value="Astacin"/>
    <property type="match status" value="1"/>
</dbReference>
<feature type="signal peptide" evidence="7">
    <location>
        <begin position="1"/>
        <end position="24"/>
    </location>
</feature>
<dbReference type="PANTHER" id="PTHR10127">
    <property type="entry name" value="DISCOIDIN, CUB, EGF, LAMININ , AND ZINC METALLOPROTEASE DOMAIN CONTAINING"/>
    <property type="match status" value="1"/>
</dbReference>
<dbReference type="Proteomes" id="UP000000305">
    <property type="component" value="Unassembled WGS sequence"/>
</dbReference>
<feature type="binding site" evidence="6">
    <location>
        <position position="178"/>
    </location>
    <ligand>
        <name>Zn(2+)</name>
        <dbReference type="ChEBI" id="CHEBI:29105"/>
        <note>catalytic</note>
    </ligand>
</feature>
<dbReference type="GO" id="GO:0005615">
    <property type="term" value="C:extracellular space"/>
    <property type="evidence" value="ECO:0000318"/>
    <property type="project" value="GO_Central"/>
</dbReference>
<keyword evidence="5 6" id="KW-0482">Metalloprotease</keyword>
<feature type="domain" description="Peptidase M12A" evidence="8">
    <location>
        <begin position="77"/>
        <end position="266"/>
    </location>
</feature>
<dbReference type="eggNOG" id="KOG3714">
    <property type="taxonomic scope" value="Eukaryota"/>
</dbReference>
<evidence type="ECO:0000313" key="10">
    <source>
        <dbReference type="Proteomes" id="UP000000305"/>
    </source>
</evidence>
<dbReference type="CDD" id="cd04280">
    <property type="entry name" value="ZnMc_astacin_like"/>
    <property type="match status" value="1"/>
</dbReference>
<evidence type="ECO:0000256" key="3">
    <source>
        <dbReference type="ARBA" id="ARBA00022801"/>
    </source>
</evidence>
<sequence length="266" mass="29929">MQMKAATIVTVLWSFCWMIQGIAGNPVRPSEMRQSAGYGPPLTEAELNCIPTFGKSETHHNYSEGNDVIPFPFSGKNAYLSLKWPSASIPYEIDSTFDAKGRCAIGNAMNAYHKNTCIRFVPRTNEVDYVQINRLDITGFSCFTMGLGHYENYGAHTVNFSPACFASQTGTAMHELMHRVGFKHEHTRPDRDNYIDVIWANIAASVQAQYTIATDSDLILSYDYGSVMHYPLSNNMKAKNNVKLAKIGQRYGFSKLDIMKLNRMYC</sequence>
<evidence type="ECO:0000256" key="2">
    <source>
        <dbReference type="ARBA" id="ARBA00022723"/>
    </source>
</evidence>
<dbReference type="OrthoDB" id="291007at2759"/>
<protein>
    <recommendedName>
        <fullName evidence="7">Metalloendopeptidase</fullName>
        <ecNumber evidence="7">3.4.24.-</ecNumber>
    </recommendedName>
</protein>
<dbReference type="AlphaFoldDB" id="E9GQ68"/>
<dbReference type="PANTHER" id="PTHR10127:SF780">
    <property type="entry name" value="METALLOENDOPEPTIDASE"/>
    <property type="match status" value="1"/>
</dbReference>
<dbReference type="PRINTS" id="PR00480">
    <property type="entry name" value="ASTACIN"/>
</dbReference>
<dbReference type="InterPro" id="IPR006026">
    <property type="entry name" value="Peptidase_Metallo"/>
</dbReference>
<evidence type="ECO:0000256" key="5">
    <source>
        <dbReference type="ARBA" id="ARBA00023049"/>
    </source>
</evidence>
<feature type="chain" id="PRO_5005128589" description="Metalloendopeptidase" evidence="7">
    <location>
        <begin position="25"/>
        <end position="266"/>
    </location>
</feature>